<reference evidence="2" key="2">
    <citation type="submission" date="2017-06" db="EMBL/GenBank/DDBJ databases">
        <title>WGS assembly of Brachypodium distachyon.</title>
        <authorList>
            <consortium name="The International Brachypodium Initiative"/>
            <person name="Lucas S."/>
            <person name="Harmon-Smith M."/>
            <person name="Lail K."/>
            <person name="Tice H."/>
            <person name="Grimwood J."/>
            <person name="Bruce D."/>
            <person name="Barry K."/>
            <person name="Shu S."/>
            <person name="Lindquist E."/>
            <person name="Wang M."/>
            <person name="Pitluck S."/>
            <person name="Vogel J.P."/>
            <person name="Garvin D.F."/>
            <person name="Mockler T.C."/>
            <person name="Schmutz J."/>
            <person name="Rokhsar D."/>
            <person name="Bevan M.W."/>
        </authorList>
    </citation>
    <scope>NUCLEOTIDE SEQUENCE</scope>
    <source>
        <strain evidence="2">Bd21</strain>
    </source>
</reference>
<keyword evidence="4" id="KW-1185">Reference proteome</keyword>
<feature type="compositionally biased region" description="Acidic residues" evidence="1">
    <location>
        <begin position="157"/>
        <end position="177"/>
    </location>
</feature>
<dbReference type="EMBL" id="CM000882">
    <property type="protein sequence ID" value="PNT66879.1"/>
    <property type="molecule type" value="Genomic_DNA"/>
</dbReference>
<name>A0A2K2CXX0_BRADI</name>
<evidence type="ECO:0000313" key="3">
    <source>
        <dbReference type="EnsemblPlants" id="PNT66879"/>
    </source>
</evidence>
<evidence type="ECO:0000313" key="2">
    <source>
        <dbReference type="EMBL" id="PNT66879.1"/>
    </source>
</evidence>
<proteinExistence type="predicted"/>
<sequence>MAPVRREPGASQAMYGPSDSLFSVSISHGGFFCGFRANRSYNMGDVLRIVDRDADTLAMASVVPKFMVFSLYVDHKDELYSNLCLDDVCIVGSPPLPPVLNPRKPSMNNAQTSQAAKEKERLPDHNVMHRSRRNVEPADGDVDADGSSSDDIGSEWVDSDNEIGNDDDDLFDDWVDD</sequence>
<feature type="region of interest" description="Disordered" evidence="1">
    <location>
        <begin position="100"/>
        <end position="177"/>
    </location>
</feature>
<evidence type="ECO:0000256" key="1">
    <source>
        <dbReference type="SAM" id="MobiDB-lite"/>
    </source>
</evidence>
<feature type="compositionally biased region" description="Basic and acidic residues" evidence="1">
    <location>
        <begin position="116"/>
        <end position="127"/>
    </location>
</feature>
<dbReference type="EnsemblPlants" id="PNT66879">
    <property type="protein sequence ID" value="PNT66879"/>
    <property type="gene ID" value="BRADI_3g17956v3"/>
</dbReference>
<dbReference type="Gramene" id="PNT66879">
    <property type="protein sequence ID" value="PNT66879"/>
    <property type="gene ID" value="BRADI_3g17956v3"/>
</dbReference>
<reference evidence="3" key="3">
    <citation type="submission" date="2018-08" db="UniProtKB">
        <authorList>
            <consortium name="EnsemblPlants"/>
        </authorList>
    </citation>
    <scope>IDENTIFICATION</scope>
    <source>
        <strain evidence="3">cv. Bd21</strain>
    </source>
</reference>
<feature type="compositionally biased region" description="Polar residues" evidence="1">
    <location>
        <begin position="106"/>
        <end position="115"/>
    </location>
</feature>
<feature type="non-terminal residue" evidence="2">
    <location>
        <position position="177"/>
    </location>
</feature>
<dbReference type="Proteomes" id="UP000008810">
    <property type="component" value="Chromosome 3"/>
</dbReference>
<organism evidence="2">
    <name type="scientific">Brachypodium distachyon</name>
    <name type="common">Purple false brome</name>
    <name type="synonym">Trachynia distachya</name>
    <dbReference type="NCBI Taxonomy" id="15368"/>
    <lineage>
        <taxon>Eukaryota</taxon>
        <taxon>Viridiplantae</taxon>
        <taxon>Streptophyta</taxon>
        <taxon>Embryophyta</taxon>
        <taxon>Tracheophyta</taxon>
        <taxon>Spermatophyta</taxon>
        <taxon>Magnoliopsida</taxon>
        <taxon>Liliopsida</taxon>
        <taxon>Poales</taxon>
        <taxon>Poaceae</taxon>
        <taxon>BOP clade</taxon>
        <taxon>Pooideae</taxon>
        <taxon>Stipodae</taxon>
        <taxon>Brachypodieae</taxon>
        <taxon>Brachypodium</taxon>
    </lineage>
</organism>
<accession>A0A2K2CXX0</accession>
<dbReference type="InParanoid" id="A0A2K2CXX0"/>
<dbReference type="AlphaFoldDB" id="A0A2K2CXX0"/>
<reference evidence="2 3" key="1">
    <citation type="journal article" date="2010" name="Nature">
        <title>Genome sequencing and analysis of the model grass Brachypodium distachyon.</title>
        <authorList>
            <consortium name="International Brachypodium Initiative"/>
        </authorList>
    </citation>
    <scope>NUCLEOTIDE SEQUENCE [LARGE SCALE GENOMIC DNA]</scope>
    <source>
        <strain evidence="2 3">Bd21</strain>
    </source>
</reference>
<evidence type="ECO:0000313" key="4">
    <source>
        <dbReference type="Proteomes" id="UP000008810"/>
    </source>
</evidence>
<gene>
    <name evidence="2" type="ORF">BRADI_3g17956v3</name>
</gene>
<protein>
    <submittedName>
        <fullName evidence="2 3">Uncharacterized protein</fullName>
    </submittedName>
</protein>
<dbReference type="FunCoup" id="A0A2K2CXX0">
    <property type="interactions" value="11"/>
</dbReference>